<dbReference type="GeneID" id="94174899"/>
<accession>A0A836HSJ1</accession>
<sequence length="140" mass="15088">MATAAEVPNNVVRVGPRKANTVCAKKAKLRLHECVPELTIATLDLAISSAVSVAQMLRDQSMVEITRICTRHGPVSSDEKRSRVCDQIEIKVTKTPEFEALYAGQAQARAERRAARAAAEAAEAGETLQPKDADEASESD</sequence>
<dbReference type="InterPro" id="IPR036882">
    <property type="entry name" value="Alba-like_dom_sf"/>
</dbReference>
<evidence type="ECO:0000259" key="2">
    <source>
        <dbReference type="Pfam" id="PF01918"/>
    </source>
</evidence>
<dbReference type="GO" id="GO:0003676">
    <property type="term" value="F:nucleic acid binding"/>
    <property type="evidence" value="ECO:0007669"/>
    <property type="project" value="InterPro"/>
</dbReference>
<dbReference type="InterPro" id="IPR002775">
    <property type="entry name" value="DNA/RNA-bd_Alba-like"/>
</dbReference>
<dbReference type="KEGG" id="lenr:94174899"/>
<evidence type="ECO:0000256" key="1">
    <source>
        <dbReference type="SAM" id="MobiDB-lite"/>
    </source>
</evidence>
<protein>
    <recommendedName>
        <fullName evidence="2">DNA/RNA-binding protein Alba-like domain-containing protein</fullName>
    </recommendedName>
</protein>
<name>A0A836HSJ1_LEIEN</name>
<feature type="region of interest" description="Disordered" evidence="1">
    <location>
        <begin position="114"/>
        <end position="140"/>
    </location>
</feature>
<dbReference type="Pfam" id="PF01918">
    <property type="entry name" value="Alba"/>
    <property type="match status" value="1"/>
</dbReference>
<proteinExistence type="predicted"/>
<feature type="domain" description="DNA/RNA-binding protein Alba-like" evidence="2">
    <location>
        <begin position="10"/>
        <end position="69"/>
    </location>
</feature>
<organism evidence="3 4">
    <name type="scientific">Leishmania enriettii</name>
    <dbReference type="NCBI Taxonomy" id="5663"/>
    <lineage>
        <taxon>Eukaryota</taxon>
        <taxon>Discoba</taxon>
        <taxon>Euglenozoa</taxon>
        <taxon>Kinetoplastea</taxon>
        <taxon>Metakinetoplastina</taxon>
        <taxon>Trypanosomatida</taxon>
        <taxon>Trypanosomatidae</taxon>
        <taxon>Leishmaniinae</taxon>
        <taxon>Leishmania</taxon>
    </lineage>
</organism>
<gene>
    <name evidence="3" type="ORF">CUR178_07752</name>
</gene>
<dbReference type="SUPFAM" id="SSF82704">
    <property type="entry name" value="AlbA-like"/>
    <property type="match status" value="1"/>
</dbReference>
<dbReference type="AlphaFoldDB" id="A0A836HSJ1"/>
<evidence type="ECO:0000313" key="3">
    <source>
        <dbReference type="EMBL" id="KAG5483431.1"/>
    </source>
</evidence>
<feature type="compositionally biased region" description="Low complexity" evidence="1">
    <location>
        <begin position="116"/>
        <end position="126"/>
    </location>
</feature>
<keyword evidence="4" id="KW-1185">Reference proteome</keyword>
<reference evidence="3 4" key="1">
    <citation type="submission" date="2021-02" db="EMBL/GenBank/DDBJ databases">
        <title>Leishmania (Mundinia) enrietti genome sequencing and assembly.</title>
        <authorList>
            <person name="Almutairi H."/>
            <person name="Gatherer D."/>
        </authorList>
    </citation>
    <scope>NUCLEOTIDE SEQUENCE [LARGE SCALE GENOMIC DNA]</scope>
    <source>
        <strain evidence="3">CUR178</strain>
    </source>
</reference>
<dbReference type="Gene3D" id="3.30.110.20">
    <property type="entry name" value="Alba-like domain"/>
    <property type="match status" value="1"/>
</dbReference>
<dbReference type="OrthoDB" id="1699369at2759"/>
<dbReference type="Proteomes" id="UP000674179">
    <property type="component" value="Chromosome 13"/>
</dbReference>
<comment type="caution">
    <text evidence="3">The sequence shown here is derived from an EMBL/GenBank/DDBJ whole genome shotgun (WGS) entry which is preliminary data.</text>
</comment>
<dbReference type="EMBL" id="JAFHKP010000013">
    <property type="protein sequence ID" value="KAG5483431.1"/>
    <property type="molecule type" value="Genomic_DNA"/>
</dbReference>
<dbReference type="RefSeq" id="XP_067694648.1">
    <property type="nucleotide sequence ID" value="XM_067839389.1"/>
</dbReference>
<evidence type="ECO:0000313" key="4">
    <source>
        <dbReference type="Proteomes" id="UP000674179"/>
    </source>
</evidence>